<keyword evidence="2" id="KW-1185">Reference proteome</keyword>
<reference evidence="1 2" key="2">
    <citation type="submission" date="2020-03" db="EMBL/GenBank/DDBJ databases">
        <authorList>
            <person name="Ichikawa N."/>
            <person name="Kimura A."/>
            <person name="Kitahashi Y."/>
            <person name="Uohara A."/>
        </authorList>
    </citation>
    <scope>NUCLEOTIDE SEQUENCE [LARGE SCALE GENOMIC DNA]</scope>
    <source>
        <strain evidence="1 2">NBRC 107702</strain>
    </source>
</reference>
<dbReference type="Proteomes" id="UP000502508">
    <property type="component" value="Chromosome"/>
</dbReference>
<dbReference type="EMBL" id="AP022870">
    <property type="protein sequence ID" value="BCB76922.1"/>
    <property type="molecule type" value="Genomic_DNA"/>
</dbReference>
<dbReference type="KEGG" id="pfla:Pflav_033320"/>
<organism evidence="1 2">
    <name type="scientific">Phytohabitans flavus</name>
    <dbReference type="NCBI Taxonomy" id="1076124"/>
    <lineage>
        <taxon>Bacteria</taxon>
        <taxon>Bacillati</taxon>
        <taxon>Actinomycetota</taxon>
        <taxon>Actinomycetes</taxon>
        <taxon>Micromonosporales</taxon>
        <taxon>Micromonosporaceae</taxon>
    </lineage>
</organism>
<sequence length="94" mass="9938">MQGGGAFQADKQRAAGHVLGYGPVGDCYFDGLRVLTEPLAKGTEGGWRAGKLKLTVGDPKTATPMISHRHILAHLAVRHAQLRYPAADASGWGC</sequence>
<name>A0A6F8XSU4_9ACTN</name>
<evidence type="ECO:0000313" key="1">
    <source>
        <dbReference type="EMBL" id="BCB76922.1"/>
    </source>
</evidence>
<evidence type="ECO:0000313" key="2">
    <source>
        <dbReference type="Proteomes" id="UP000502508"/>
    </source>
</evidence>
<protein>
    <submittedName>
        <fullName evidence="1">Uncharacterized protein</fullName>
    </submittedName>
</protein>
<dbReference type="AlphaFoldDB" id="A0A6F8XSU4"/>
<gene>
    <name evidence="1" type="ORF">Pflav_033320</name>
</gene>
<proteinExistence type="predicted"/>
<reference evidence="1 2" key="1">
    <citation type="submission" date="2020-03" db="EMBL/GenBank/DDBJ databases">
        <title>Whole genome shotgun sequence of Phytohabitans flavus NBRC 107702.</title>
        <authorList>
            <person name="Komaki H."/>
            <person name="Tamura T."/>
        </authorList>
    </citation>
    <scope>NUCLEOTIDE SEQUENCE [LARGE SCALE GENOMIC DNA]</scope>
    <source>
        <strain evidence="1 2">NBRC 107702</strain>
    </source>
</reference>
<accession>A0A6F8XSU4</accession>